<proteinExistence type="inferred from homology"/>
<protein>
    <submittedName>
        <fullName evidence="3">NAD(P)-binding protein</fullName>
    </submittedName>
</protein>
<name>A0A9P4V7M5_9PLEO</name>
<keyword evidence="4" id="KW-1185">Reference proteome</keyword>
<dbReference type="EMBL" id="ML996108">
    <property type="protein sequence ID" value="KAF2738600.1"/>
    <property type="molecule type" value="Genomic_DNA"/>
</dbReference>
<dbReference type="InterPro" id="IPR036291">
    <property type="entry name" value="NAD(P)-bd_dom_sf"/>
</dbReference>
<dbReference type="OrthoDB" id="191139at2759"/>
<dbReference type="AlphaFoldDB" id="A0A9P4V7M5"/>
<dbReference type="PANTHER" id="PTHR24320:SF274">
    <property type="entry name" value="CHAIN DEHYDROGENASE, PUTATIVE (AFU_ORTHOLOGUE AFUA_4G00440)-RELATED"/>
    <property type="match status" value="1"/>
</dbReference>
<dbReference type="Pfam" id="PF00106">
    <property type="entry name" value="adh_short"/>
    <property type="match status" value="1"/>
</dbReference>
<keyword evidence="2" id="KW-0560">Oxidoreductase</keyword>
<dbReference type="GO" id="GO:0016491">
    <property type="term" value="F:oxidoreductase activity"/>
    <property type="evidence" value="ECO:0007669"/>
    <property type="project" value="UniProtKB-KW"/>
</dbReference>
<dbReference type="InterPro" id="IPR002347">
    <property type="entry name" value="SDR_fam"/>
</dbReference>
<dbReference type="SUPFAM" id="SSF51735">
    <property type="entry name" value="NAD(P)-binding Rossmann-fold domains"/>
    <property type="match status" value="1"/>
</dbReference>
<sequence>MPPRRILITGSSDGLGLLAAQRLISRGHHVTLHARNAQRSLDAQSACPNASSILIADLSSLSETKHMASTLAASPPYDCIIHNAGLYRGPFNATPDGIPALAAVNTVAPYVLTCLAPRPKRIVFLSSEMHQSGTGSSDPLWEQRGASAWSDTTAYCDSKLHNVMFAKGFADMWPGVCATSLDPGWVATKMGGSAASGDPEMAVATYVMLAEGEEEGAKKSGAYWRPGKREDRCNRVAEDEGARRRLFEALEKFTGVKPS</sequence>
<dbReference type="PANTHER" id="PTHR24320">
    <property type="entry name" value="RETINOL DEHYDROGENASE"/>
    <property type="match status" value="1"/>
</dbReference>
<reference evidence="3" key="1">
    <citation type="journal article" date="2020" name="Stud. Mycol.">
        <title>101 Dothideomycetes genomes: a test case for predicting lifestyles and emergence of pathogens.</title>
        <authorList>
            <person name="Haridas S."/>
            <person name="Albert R."/>
            <person name="Binder M."/>
            <person name="Bloem J."/>
            <person name="Labutti K."/>
            <person name="Salamov A."/>
            <person name="Andreopoulos B."/>
            <person name="Baker S."/>
            <person name="Barry K."/>
            <person name="Bills G."/>
            <person name="Bluhm B."/>
            <person name="Cannon C."/>
            <person name="Castanera R."/>
            <person name="Culley D."/>
            <person name="Daum C."/>
            <person name="Ezra D."/>
            <person name="Gonzalez J."/>
            <person name="Henrissat B."/>
            <person name="Kuo A."/>
            <person name="Liang C."/>
            <person name="Lipzen A."/>
            <person name="Lutzoni F."/>
            <person name="Magnuson J."/>
            <person name="Mondo S."/>
            <person name="Nolan M."/>
            <person name="Ohm R."/>
            <person name="Pangilinan J."/>
            <person name="Park H.-J."/>
            <person name="Ramirez L."/>
            <person name="Alfaro M."/>
            <person name="Sun H."/>
            <person name="Tritt A."/>
            <person name="Yoshinaga Y."/>
            <person name="Zwiers L.-H."/>
            <person name="Turgeon B."/>
            <person name="Goodwin S."/>
            <person name="Spatafora J."/>
            <person name="Crous P."/>
            <person name="Grigoriev I."/>
        </authorList>
    </citation>
    <scope>NUCLEOTIDE SEQUENCE</scope>
    <source>
        <strain evidence="3">CBS 125425</strain>
    </source>
</reference>
<evidence type="ECO:0000313" key="3">
    <source>
        <dbReference type="EMBL" id="KAF2738600.1"/>
    </source>
</evidence>
<evidence type="ECO:0000256" key="1">
    <source>
        <dbReference type="ARBA" id="ARBA00006484"/>
    </source>
</evidence>
<evidence type="ECO:0000256" key="2">
    <source>
        <dbReference type="ARBA" id="ARBA00023002"/>
    </source>
</evidence>
<gene>
    <name evidence="3" type="ORF">EJ04DRAFT_560606</name>
</gene>
<comment type="caution">
    <text evidence="3">The sequence shown here is derived from an EMBL/GenBank/DDBJ whole genome shotgun (WGS) entry which is preliminary data.</text>
</comment>
<comment type="similarity">
    <text evidence="1">Belongs to the short-chain dehydrogenases/reductases (SDR) family.</text>
</comment>
<dbReference type="Proteomes" id="UP000799444">
    <property type="component" value="Unassembled WGS sequence"/>
</dbReference>
<evidence type="ECO:0000313" key="4">
    <source>
        <dbReference type="Proteomes" id="UP000799444"/>
    </source>
</evidence>
<organism evidence="3 4">
    <name type="scientific">Polyplosphaeria fusca</name>
    <dbReference type="NCBI Taxonomy" id="682080"/>
    <lineage>
        <taxon>Eukaryota</taxon>
        <taxon>Fungi</taxon>
        <taxon>Dikarya</taxon>
        <taxon>Ascomycota</taxon>
        <taxon>Pezizomycotina</taxon>
        <taxon>Dothideomycetes</taxon>
        <taxon>Pleosporomycetidae</taxon>
        <taxon>Pleosporales</taxon>
        <taxon>Tetraplosphaeriaceae</taxon>
        <taxon>Polyplosphaeria</taxon>
    </lineage>
</organism>
<dbReference type="PRINTS" id="PR00081">
    <property type="entry name" value="GDHRDH"/>
</dbReference>
<accession>A0A9P4V7M5</accession>
<dbReference type="Gene3D" id="3.40.50.720">
    <property type="entry name" value="NAD(P)-binding Rossmann-like Domain"/>
    <property type="match status" value="1"/>
</dbReference>